<keyword evidence="2" id="KW-0238">DNA-binding</keyword>
<evidence type="ECO:0000313" key="7">
    <source>
        <dbReference type="Proteomes" id="UP000190064"/>
    </source>
</evidence>
<evidence type="ECO:0000256" key="3">
    <source>
        <dbReference type="ARBA" id="ARBA00023163"/>
    </source>
</evidence>
<dbReference type="EMBL" id="MTSD02000001">
    <property type="protein sequence ID" value="OOV88007.1"/>
    <property type="molecule type" value="Genomic_DNA"/>
</dbReference>
<dbReference type="InterPro" id="IPR029016">
    <property type="entry name" value="GAF-like_dom_sf"/>
</dbReference>
<dbReference type="Gene3D" id="3.30.450.40">
    <property type="match status" value="1"/>
</dbReference>
<dbReference type="InterPro" id="IPR036390">
    <property type="entry name" value="WH_DNA-bd_sf"/>
</dbReference>
<dbReference type="Gene3D" id="1.10.10.10">
    <property type="entry name" value="Winged helix-like DNA-binding domain superfamily/Winged helix DNA-binding domain"/>
    <property type="match status" value="1"/>
</dbReference>
<name>A0A1T1HE65_OCELI</name>
<reference evidence="6" key="1">
    <citation type="submission" date="2017-02" db="EMBL/GenBank/DDBJ databases">
        <title>Draft Genome Sequence of the Salt Water Bacterium Oceanospirillum linum ATCC 11336.</title>
        <authorList>
            <person name="Trachtenberg A.M."/>
            <person name="Carney J.G."/>
            <person name="Linnane J.D."/>
            <person name="Rheaume B.A."/>
            <person name="Pitts N.L."/>
            <person name="Mykles D.L."/>
            <person name="Maclea K.S."/>
        </authorList>
    </citation>
    <scope>NUCLEOTIDE SEQUENCE [LARGE SCALE GENOMIC DNA]</scope>
    <source>
        <strain evidence="6">ATCC 11336</strain>
    </source>
</reference>
<dbReference type="PANTHER" id="PTHR30136:SF39">
    <property type="entry name" value="TRANSCRIPTIONAL REGULATORY PROTEIN"/>
    <property type="match status" value="1"/>
</dbReference>
<dbReference type="GO" id="GO:0003700">
    <property type="term" value="F:DNA-binding transcription factor activity"/>
    <property type="evidence" value="ECO:0007669"/>
    <property type="project" value="TreeGrafter"/>
</dbReference>
<evidence type="ECO:0000256" key="1">
    <source>
        <dbReference type="ARBA" id="ARBA00023015"/>
    </source>
</evidence>
<evidence type="ECO:0000259" key="4">
    <source>
        <dbReference type="PROSITE" id="PS51077"/>
    </source>
</evidence>
<keyword evidence="1" id="KW-0805">Transcription regulation</keyword>
<dbReference type="PROSITE" id="PS51078">
    <property type="entry name" value="ICLR_ED"/>
    <property type="match status" value="1"/>
</dbReference>
<gene>
    <name evidence="6" type="ORF">BTA35_0200130</name>
</gene>
<dbReference type="InterPro" id="IPR036388">
    <property type="entry name" value="WH-like_DNA-bd_sf"/>
</dbReference>
<dbReference type="SUPFAM" id="SSF55781">
    <property type="entry name" value="GAF domain-like"/>
    <property type="match status" value="1"/>
</dbReference>
<protein>
    <recommendedName>
        <fullName evidence="8">IclR family transcriptional regulator</fullName>
    </recommendedName>
</protein>
<dbReference type="InterPro" id="IPR050707">
    <property type="entry name" value="HTH_MetabolicPath_Reg"/>
</dbReference>
<keyword evidence="7" id="KW-1185">Reference proteome</keyword>
<comment type="caution">
    <text evidence="6">The sequence shown here is derived from an EMBL/GenBank/DDBJ whole genome shotgun (WGS) entry which is preliminary data.</text>
</comment>
<feature type="domain" description="HTH iclR-type" evidence="4">
    <location>
        <begin position="29"/>
        <end position="92"/>
    </location>
</feature>
<dbReference type="GO" id="GO:0003677">
    <property type="term" value="F:DNA binding"/>
    <property type="evidence" value="ECO:0007669"/>
    <property type="project" value="UniProtKB-KW"/>
</dbReference>
<dbReference type="SUPFAM" id="SSF46785">
    <property type="entry name" value="Winged helix' DNA-binding domain"/>
    <property type="match status" value="1"/>
</dbReference>
<dbReference type="Proteomes" id="UP000190064">
    <property type="component" value="Unassembled WGS sequence"/>
</dbReference>
<dbReference type="SMART" id="SM00346">
    <property type="entry name" value="HTH_ICLR"/>
    <property type="match status" value="1"/>
</dbReference>
<dbReference type="InterPro" id="IPR005471">
    <property type="entry name" value="Tscrpt_reg_IclR_N"/>
</dbReference>
<evidence type="ECO:0000259" key="5">
    <source>
        <dbReference type="PROSITE" id="PS51078"/>
    </source>
</evidence>
<dbReference type="InterPro" id="IPR014757">
    <property type="entry name" value="Tscrpt_reg_IclR_C"/>
</dbReference>
<organism evidence="6 7">
    <name type="scientific">Oceanospirillum linum</name>
    <dbReference type="NCBI Taxonomy" id="966"/>
    <lineage>
        <taxon>Bacteria</taxon>
        <taxon>Pseudomonadati</taxon>
        <taxon>Pseudomonadota</taxon>
        <taxon>Gammaproteobacteria</taxon>
        <taxon>Oceanospirillales</taxon>
        <taxon>Oceanospirillaceae</taxon>
        <taxon>Oceanospirillum</taxon>
    </lineage>
</organism>
<accession>A0A1T1HE65</accession>
<dbReference type="AlphaFoldDB" id="A0A1T1HE65"/>
<dbReference type="GO" id="GO:0045892">
    <property type="term" value="P:negative regulation of DNA-templated transcription"/>
    <property type="evidence" value="ECO:0007669"/>
    <property type="project" value="TreeGrafter"/>
</dbReference>
<proteinExistence type="predicted"/>
<evidence type="ECO:0000313" key="6">
    <source>
        <dbReference type="EMBL" id="OOV88007.1"/>
    </source>
</evidence>
<evidence type="ECO:0008006" key="8">
    <source>
        <dbReference type="Google" id="ProtNLM"/>
    </source>
</evidence>
<dbReference type="PANTHER" id="PTHR30136">
    <property type="entry name" value="HELIX-TURN-HELIX TRANSCRIPTIONAL REGULATOR, ICLR FAMILY"/>
    <property type="match status" value="1"/>
</dbReference>
<feature type="domain" description="IclR-ED" evidence="5">
    <location>
        <begin position="93"/>
        <end position="278"/>
    </location>
</feature>
<evidence type="ECO:0000256" key="2">
    <source>
        <dbReference type="ARBA" id="ARBA00023125"/>
    </source>
</evidence>
<dbReference type="PROSITE" id="PS51077">
    <property type="entry name" value="HTH_ICLR"/>
    <property type="match status" value="1"/>
</dbReference>
<dbReference type="STRING" id="966.BTA35_0200130"/>
<dbReference type="Pfam" id="PF01614">
    <property type="entry name" value="IclR_C"/>
    <property type="match status" value="1"/>
</dbReference>
<keyword evidence="3" id="KW-0804">Transcription</keyword>
<sequence length="281" mass="30529">MHFLGGVVMTAADYARPVRCGGELPSSGIQTLDRSMLLVELVASAGENGMTAAELEASSGFSIAAVYRMTQALRTLGLLRQVRNRGPFLLGHQLIVWGNAAAQGHYIKRAAREALRELVECFDDSFFLFVPDGYQVLCLDIQDGSDPCRSYATGIGSRIRHGVGQASLAILSHLPPGEYEQILSRNLTALQRNQGISWPEIEQAVAMCRRLGITGGVEGRAPPEFTGVASPVLDPSGQSVAAISCSLRRSKMNDSHYRALCDGLWHQTARIQQRLYGDPEE</sequence>
<dbReference type="Pfam" id="PF09339">
    <property type="entry name" value="HTH_IclR"/>
    <property type="match status" value="1"/>
</dbReference>